<keyword evidence="4" id="KW-1185">Reference proteome</keyword>
<dbReference type="PANTHER" id="PTHR43329">
    <property type="entry name" value="EPOXIDE HYDROLASE"/>
    <property type="match status" value="1"/>
</dbReference>
<evidence type="ECO:0000259" key="2">
    <source>
        <dbReference type="Pfam" id="PF00561"/>
    </source>
</evidence>
<proteinExistence type="predicted"/>
<gene>
    <name evidence="3" type="ORF">ACFSBL_17045</name>
</gene>
<dbReference type="EMBL" id="JBHUDO010000003">
    <property type="protein sequence ID" value="MFD1647397.1"/>
    <property type="molecule type" value="Genomic_DNA"/>
</dbReference>
<accession>A0ABD6DPY1</accession>
<feature type="domain" description="AB hydrolase-1" evidence="2">
    <location>
        <begin position="28"/>
        <end position="281"/>
    </location>
</feature>
<reference evidence="3 4" key="1">
    <citation type="journal article" date="2019" name="Int. J. Syst. Evol. Microbiol.">
        <title>The Global Catalogue of Microorganisms (GCM) 10K type strain sequencing project: providing services to taxonomists for standard genome sequencing and annotation.</title>
        <authorList>
            <consortium name="The Broad Institute Genomics Platform"/>
            <consortium name="The Broad Institute Genome Sequencing Center for Infectious Disease"/>
            <person name="Wu L."/>
            <person name="Ma J."/>
        </authorList>
    </citation>
    <scope>NUCLEOTIDE SEQUENCE [LARGE SCALE GENOMIC DNA]</scope>
    <source>
        <strain evidence="3 4">CGMCC 1.10390</strain>
    </source>
</reference>
<dbReference type="InterPro" id="IPR000073">
    <property type="entry name" value="AB_hydrolase_1"/>
</dbReference>
<evidence type="ECO:0000256" key="1">
    <source>
        <dbReference type="ARBA" id="ARBA00022801"/>
    </source>
</evidence>
<evidence type="ECO:0000313" key="4">
    <source>
        <dbReference type="Proteomes" id="UP001597034"/>
    </source>
</evidence>
<dbReference type="PRINTS" id="PR00111">
    <property type="entry name" value="ABHYDROLASE"/>
</dbReference>
<dbReference type="SUPFAM" id="SSF53474">
    <property type="entry name" value="alpha/beta-Hydrolases"/>
    <property type="match status" value="1"/>
</dbReference>
<evidence type="ECO:0000313" key="3">
    <source>
        <dbReference type="EMBL" id="MFD1647397.1"/>
    </source>
</evidence>
<comment type="caution">
    <text evidence="3">The sequence shown here is derived from an EMBL/GenBank/DDBJ whole genome shotgun (WGS) entry which is preliminary data.</text>
</comment>
<dbReference type="Proteomes" id="UP001597034">
    <property type="component" value="Unassembled WGS sequence"/>
</dbReference>
<name>A0ABD6DPY1_9EURY</name>
<keyword evidence="1 3" id="KW-0378">Hydrolase</keyword>
<dbReference type="Pfam" id="PF00561">
    <property type="entry name" value="Abhydrolase_1"/>
    <property type="match status" value="1"/>
</dbReference>
<dbReference type="PRINTS" id="PR00412">
    <property type="entry name" value="EPOXHYDRLASE"/>
</dbReference>
<dbReference type="RefSeq" id="WP_256400546.1">
    <property type="nucleotide sequence ID" value="NZ_JANHJR010000003.1"/>
</dbReference>
<dbReference type="InterPro" id="IPR000639">
    <property type="entry name" value="Epox_hydrolase-like"/>
</dbReference>
<organism evidence="3 4">
    <name type="scientific">Haloarchaeobius litoreus</name>
    <dbReference type="NCBI Taxonomy" id="755306"/>
    <lineage>
        <taxon>Archaea</taxon>
        <taxon>Methanobacteriati</taxon>
        <taxon>Methanobacteriota</taxon>
        <taxon>Stenosarchaea group</taxon>
        <taxon>Halobacteria</taxon>
        <taxon>Halobacteriales</taxon>
        <taxon>Halorubellaceae</taxon>
        <taxon>Haloarchaeobius</taxon>
    </lineage>
</organism>
<protein>
    <submittedName>
        <fullName evidence="3">Alpha/beta fold hydrolase</fullName>
    </submittedName>
</protein>
<dbReference type="AlphaFoldDB" id="A0ABD6DPY1"/>
<dbReference type="InterPro" id="IPR029058">
    <property type="entry name" value="AB_hydrolase_fold"/>
</dbReference>
<sequence length="296" mass="33021">MSDVEHAQTIVNDVRLHYVEAGDPADETVVLLHGFPEYWYTWHRQIPALADAGYHVVAPDMRGYNSSEKPYGKDAYTLGRLSRDVDGLVREFGETAHVVGHDWGGVVAWDVGARHPEVVETLTVLNAPHLGAFQRELTRNPGQLRRSWYAFWFQVPWLPERLFAAASSRIFPELFAEGTNSEGACSAEDVRRFEHAFTLPGTPTSAINYYRALFRTLGLSMLPLVGGEGPPLDVDVPTQLLWGVDDDALSPALTEGLGEWVSDLRIVRFPDAGHWPHLDEPEAVADSLVEFFGDRD</sequence>
<dbReference type="GO" id="GO:0016787">
    <property type="term" value="F:hydrolase activity"/>
    <property type="evidence" value="ECO:0007669"/>
    <property type="project" value="UniProtKB-KW"/>
</dbReference>
<dbReference type="Gene3D" id="3.40.50.1820">
    <property type="entry name" value="alpha/beta hydrolase"/>
    <property type="match status" value="1"/>
</dbReference>